<feature type="domain" description="Htaa" evidence="8">
    <location>
        <begin position="822"/>
        <end position="970"/>
    </location>
</feature>
<evidence type="ECO:0000256" key="1">
    <source>
        <dbReference type="ARBA" id="ARBA00022512"/>
    </source>
</evidence>
<keyword evidence="2" id="KW-0964">Secreted</keyword>
<organism evidence="10 11">
    <name type="scientific">Aeromicrobium camelliae</name>
    <dbReference type="NCBI Taxonomy" id="1538144"/>
    <lineage>
        <taxon>Bacteria</taxon>
        <taxon>Bacillati</taxon>
        <taxon>Actinomycetota</taxon>
        <taxon>Actinomycetes</taxon>
        <taxon>Propionibacteriales</taxon>
        <taxon>Nocardioidaceae</taxon>
        <taxon>Aeromicrobium</taxon>
    </lineage>
</organism>
<keyword evidence="1" id="KW-0134">Cell wall</keyword>
<gene>
    <name evidence="10" type="ORF">EHW97_02265</name>
</gene>
<dbReference type="InterPro" id="IPR032109">
    <property type="entry name" value="Big_3_5"/>
</dbReference>
<dbReference type="InterPro" id="IPR007331">
    <property type="entry name" value="Htaa"/>
</dbReference>
<evidence type="ECO:0000256" key="2">
    <source>
        <dbReference type="ARBA" id="ARBA00022525"/>
    </source>
</evidence>
<feature type="region of interest" description="Disordered" evidence="5">
    <location>
        <begin position="768"/>
        <end position="798"/>
    </location>
</feature>
<protein>
    <submittedName>
        <fullName evidence="10">LPXTG cell wall anchor domain-containing protein</fullName>
    </submittedName>
</protein>
<evidence type="ECO:0000259" key="7">
    <source>
        <dbReference type="Pfam" id="PF00746"/>
    </source>
</evidence>
<keyword evidence="3 6" id="KW-0732">Signal</keyword>
<evidence type="ECO:0000313" key="11">
    <source>
        <dbReference type="Proteomes" id="UP000275225"/>
    </source>
</evidence>
<dbReference type="OrthoDB" id="7210788at2"/>
<dbReference type="EMBL" id="RQJX01000002">
    <property type="protein sequence ID" value="RQN09689.1"/>
    <property type="molecule type" value="Genomic_DNA"/>
</dbReference>
<dbReference type="Pfam" id="PF16640">
    <property type="entry name" value="Big_3_5"/>
    <property type="match status" value="1"/>
</dbReference>
<name>A0A3N6WQG5_9ACTN</name>
<keyword evidence="11" id="KW-1185">Reference proteome</keyword>
<reference evidence="10 11" key="1">
    <citation type="submission" date="2018-11" db="EMBL/GenBank/DDBJ databases">
        <authorList>
            <person name="Li F."/>
        </authorList>
    </citation>
    <scope>NUCLEOTIDE SEQUENCE [LARGE SCALE GENOMIC DNA]</scope>
    <source>
        <strain evidence="10 11">YS17T</strain>
    </source>
</reference>
<feature type="domain" description="Gram-positive cocci surface proteins LPxTG" evidence="7">
    <location>
        <begin position="984"/>
        <end position="1022"/>
    </location>
</feature>
<feature type="domain" description="Htaa" evidence="8">
    <location>
        <begin position="46"/>
        <end position="211"/>
    </location>
</feature>
<keyword evidence="4" id="KW-0572">Peptidoglycan-anchor</keyword>
<dbReference type="Proteomes" id="UP000275225">
    <property type="component" value="Unassembled WGS sequence"/>
</dbReference>
<dbReference type="NCBIfam" id="TIGR01167">
    <property type="entry name" value="LPXTG_anchor"/>
    <property type="match status" value="1"/>
</dbReference>
<evidence type="ECO:0000313" key="10">
    <source>
        <dbReference type="EMBL" id="RQN09689.1"/>
    </source>
</evidence>
<evidence type="ECO:0000256" key="6">
    <source>
        <dbReference type="SAM" id="SignalP"/>
    </source>
</evidence>
<comment type="caution">
    <text evidence="10">The sequence shown here is derived from an EMBL/GenBank/DDBJ whole genome shotgun (WGS) entry which is preliminary data.</text>
</comment>
<feature type="domain" description="Htaa" evidence="8">
    <location>
        <begin position="592"/>
        <end position="761"/>
    </location>
</feature>
<accession>A0A3N6WQG5</accession>
<evidence type="ECO:0000256" key="3">
    <source>
        <dbReference type="ARBA" id="ARBA00022729"/>
    </source>
</evidence>
<feature type="signal peptide" evidence="6">
    <location>
        <begin position="1"/>
        <end position="36"/>
    </location>
</feature>
<proteinExistence type="predicted"/>
<sequence>MTTPDLRRRSRPPLLVLLTTLLIVASGLVLPSVATAAPTQGTVSGATLSWGIKASFRSYVTGPIAHGSASLLGTTTGTYVWSGGTGDAAADGSTADVSFGVGNGVHFRGHAMNGVDALDLAFTNPRVQVTSASTADLYLDVHGREFAGTTTVGEEFSLSGVHFATVALPSATVESGTITWANASATLTEAGAQAFGGFYPAGTALDPLTLTLPVSVPAAATTTSLATSASNVKSGESVTLTATVAPAEAAGTVTFSTDAGALADPVVVENGAAVLATDKLPEGVNAITASFTPTDAASYLPSSQVATVTVETAAPEPEPEPEWEPKIQVFLADGVTPVGDRAVYAGDTLVVKGSGFDPAANVGGRGVPIPNTLPQGTYAVFGHFAQDWRPSQDKPSSGRKVGSQGWVLTEGTVEQIPPAFQDAVREQWVPLSSEGEFTWTVKLAAPSETVDGGRYGVYTYGAGGVKNADQELAVPLNYHGKRPPAVAVTDGEDTVSIAKPGDTVRFAASALEPGQSVRFEVHSDPVVVGTVTADDSGAAEVEWTVPENFPTGQHEVRVFSADAGVDAEPLARQSFTVQATAAPVDRCLQLGAELRWGVKASFRQYVAGPIAHGSISLLGSTGQSPDGRFVWSGGAGKADTAGGGVDVAFGTGNGVRFRGHRMGDVDALDLAFTNPRVVVTSATTAQLRLDVKGREFAGTDSAGSPFERSNVHFADLTLPGPSVSGATRTWTDAAAKLTADGAAAFGGFYEPGTELDPVTVSVTSRGEVDCDDITGPTTGSGETPTSPNGGTSTTGGGQIVPAAAAAAGGSAEKCVARRVTGGKLTWGVKESFRTYLQGTIAKGSYSGGTFTAAGGAVNPDASGIGRANFSGAFTATGHGGKLNFSLSSPSVHITGPTTAVLHAHVKATNTKGESAVDGTVAFANLSFGRAAVEGDTLSVSGASATLTGSGAQAFAGFYEPGTALDPVSFTVSLGSEVPCDSSTDPKAASKLPKTGADVDPSAAALALVTLLAGAAVLARRRQVLARH</sequence>
<dbReference type="Pfam" id="PF00746">
    <property type="entry name" value="Gram_pos_anchor"/>
    <property type="match status" value="1"/>
</dbReference>
<dbReference type="RefSeq" id="WP_124235544.1">
    <property type="nucleotide sequence ID" value="NZ_JBHUFI010000006.1"/>
</dbReference>
<feature type="domain" description="Bacterial Ig-like" evidence="9">
    <location>
        <begin position="227"/>
        <end position="310"/>
    </location>
</feature>
<feature type="compositionally biased region" description="Low complexity" evidence="5">
    <location>
        <begin position="774"/>
        <end position="791"/>
    </location>
</feature>
<evidence type="ECO:0000256" key="5">
    <source>
        <dbReference type="SAM" id="MobiDB-lite"/>
    </source>
</evidence>
<evidence type="ECO:0000256" key="4">
    <source>
        <dbReference type="ARBA" id="ARBA00023088"/>
    </source>
</evidence>
<dbReference type="InterPro" id="IPR013783">
    <property type="entry name" value="Ig-like_fold"/>
</dbReference>
<dbReference type="GO" id="GO:0005975">
    <property type="term" value="P:carbohydrate metabolic process"/>
    <property type="evidence" value="ECO:0007669"/>
    <property type="project" value="UniProtKB-ARBA"/>
</dbReference>
<dbReference type="AlphaFoldDB" id="A0A3N6WQG5"/>
<evidence type="ECO:0000259" key="8">
    <source>
        <dbReference type="Pfam" id="PF04213"/>
    </source>
</evidence>
<dbReference type="Gene3D" id="2.60.40.10">
    <property type="entry name" value="Immunoglobulins"/>
    <property type="match status" value="1"/>
</dbReference>
<feature type="chain" id="PRO_5017995786" evidence="6">
    <location>
        <begin position="37"/>
        <end position="1027"/>
    </location>
</feature>
<dbReference type="InterPro" id="IPR019931">
    <property type="entry name" value="LPXTG_anchor"/>
</dbReference>
<evidence type="ECO:0000259" key="9">
    <source>
        <dbReference type="Pfam" id="PF16640"/>
    </source>
</evidence>
<dbReference type="Pfam" id="PF04213">
    <property type="entry name" value="HtaA"/>
    <property type="match status" value="3"/>
</dbReference>